<keyword evidence="7 8" id="KW-0472">Membrane</keyword>
<keyword evidence="10" id="KW-1185">Reference proteome</keyword>
<feature type="transmembrane region" description="Helical" evidence="8">
    <location>
        <begin position="23"/>
        <end position="42"/>
    </location>
</feature>
<evidence type="ECO:0000256" key="4">
    <source>
        <dbReference type="ARBA" id="ARBA00022475"/>
    </source>
</evidence>
<evidence type="ECO:0000313" key="10">
    <source>
        <dbReference type="Proteomes" id="UP000677016"/>
    </source>
</evidence>
<gene>
    <name evidence="9" type="primary">betT</name>
    <name evidence="9" type="ORF">KC207_11150</name>
</gene>
<evidence type="ECO:0000256" key="5">
    <source>
        <dbReference type="ARBA" id="ARBA00022692"/>
    </source>
</evidence>
<dbReference type="AlphaFoldDB" id="A0A941DCJ7"/>
<dbReference type="NCBIfam" id="TIGR00842">
    <property type="entry name" value="bcct"/>
    <property type="match status" value="1"/>
</dbReference>
<sequence length="683" mass="73197">MSTTDTDTTTAPPGRFSGPPVRVPVLVASLAGVLAMALWAIISPGSAESGLGTVTGWVTGWFGWFYVLLATAVLVFVIGLAVSRYGSVRLGPDHSRPEFSTFAWASMLFAAGIGTDVMFYSVVEPATQYMAPPAGGPEAETVEAARESTVWTLFHYGITGWGMYALMGMALGYFCYRRGLPLAVRSALAPVLGKRIDGPLGHTVDTAAVLGTIFGVATSLGIGVVFLNVGLNILFGVGVGTGAQIALAVLAVVMAAVSATTGVDKGIRLLSQLNVVLALGLAAWVLVTGNTAMLLNATVANVGDFVRTFPAKTMETFPFTDNAEWMSYWTLFFWAWWVAWASFVGLFLARISRGRTIRQFVAGCLVIPFAYIVMWISIFGNAAIDRIRSGDATFAETAQDFTGIGFYELLSGYPAGQVVIVLAFFVGLLFYVTSADSGALVMANLTSRLGSISQDAAPWLRITWAAATGLLTVAMLAVGGITALQYATIIFGLPFAVVLVLVMVGLLRALRVEGQRVDSRDHAMHSMMSARSNPAREAGQAASWKSRLARVTNFVDRDDAVDHLRSVVVPALTEVADELCRHGETSVCDEDLSGEPPAVTLRTTTEGSTPFVYRVELVESPVPTYGGRMLQSRDTYARLEVYLEDGGQGYDVMGYSQPQLIHDCLDHYERHLEFLRLAEPAGS</sequence>
<keyword evidence="4" id="KW-1003">Cell membrane</keyword>
<evidence type="ECO:0000256" key="6">
    <source>
        <dbReference type="ARBA" id="ARBA00022989"/>
    </source>
</evidence>
<evidence type="ECO:0000313" key="9">
    <source>
        <dbReference type="EMBL" id="MBR7743847.1"/>
    </source>
</evidence>
<feature type="transmembrane region" description="Helical" evidence="8">
    <location>
        <begin position="269"/>
        <end position="287"/>
    </location>
</feature>
<feature type="transmembrane region" description="Helical" evidence="8">
    <location>
        <begin position="153"/>
        <end position="176"/>
    </location>
</feature>
<name>A0A941DCJ7_9MICO</name>
<dbReference type="Pfam" id="PF02028">
    <property type="entry name" value="BCCT"/>
    <property type="match status" value="1"/>
</dbReference>
<keyword evidence="3" id="KW-0813">Transport</keyword>
<dbReference type="InterPro" id="IPR000060">
    <property type="entry name" value="BCCT_transptr"/>
</dbReference>
<protein>
    <submittedName>
        <fullName evidence="9">Choline BCCT transporter BetT</fullName>
    </submittedName>
</protein>
<dbReference type="NCBIfam" id="NF007399">
    <property type="entry name" value="PRK09928.1"/>
    <property type="match status" value="1"/>
</dbReference>
<dbReference type="GO" id="GO:0005886">
    <property type="term" value="C:plasma membrane"/>
    <property type="evidence" value="ECO:0007669"/>
    <property type="project" value="UniProtKB-SubCell"/>
</dbReference>
<dbReference type="Proteomes" id="UP000677016">
    <property type="component" value="Unassembled WGS sequence"/>
</dbReference>
<keyword evidence="6 8" id="KW-1133">Transmembrane helix</keyword>
<feature type="transmembrane region" description="Helical" evidence="8">
    <location>
        <begin position="62"/>
        <end position="82"/>
    </location>
</feature>
<organism evidence="9 10">
    <name type="scientific">Phycicoccus avicenniae</name>
    <dbReference type="NCBI Taxonomy" id="2828860"/>
    <lineage>
        <taxon>Bacteria</taxon>
        <taxon>Bacillati</taxon>
        <taxon>Actinomycetota</taxon>
        <taxon>Actinomycetes</taxon>
        <taxon>Micrococcales</taxon>
        <taxon>Intrasporangiaceae</taxon>
        <taxon>Phycicoccus</taxon>
    </lineage>
</organism>
<dbReference type="RefSeq" id="WP_211603099.1">
    <property type="nucleotide sequence ID" value="NZ_JAGSNF010000015.1"/>
</dbReference>
<accession>A0A941DCJ7</accession>
<keyword evidence="5 8" id="KW-0812">Transmembrane</keyword>
<feature type="transmembrane region" description="Helical" evidence="8">
    <location>
        <begin position="489"/>
        <end position="510"/>
    </location>
</feature>
<dbReference type="PANTHER" id="PTHR30047">
    <property type="entry name" value="HIGH-AFFINITY CHOLINE TRANSPORT PROTEIN-RELATED"/>
    <property type="match status" value="1"/>
</dbReference>
<feature type="transmembrane region" description="Helical" evidence="8">
    <location>
        <begin position="102"/>
        <end position="123"/>
    </location>
</feature>
<dbReference type="PANTHER" id="PTHR30047:SF7">
    <property type="entry name" value="HIGH-AFFINITY CHOLINE TRANSPORT PROTEIN"/>
    <property type="match status" value="1"/>
</dbReference>
<comment type="caution">
    <text evidence="9">The sequence shown here is derived from an EMBL/GenBank/DDBJ whole genome shotgun (WGS) entry which is preliminary data.</text>
</comment>
<feature type="transmembrane region" description="Helical" evidence="8">
    <location>
        <begin position="360"/>
        <end position="384"/>
    </location>
</feature>
<comment type="similarity">
    <text evidence="2">Belongs to the BCCT transporter (TC 2.A.15) family.</text>
</comment>
<evidence type="ECO:0000256" key="8">
    <source>
        <dbReference type="SAM" id="Phobius"/>
    </source>
</evidence>
<dbReference type="GO" id="GO:0022857">
    <property type="term" value="F:transmembrane transporter activity"/>
    <property type="evidence" value="ECO:0007669"/>
    <property type="project" value="InterPro"/>
</dbReference>
<evidence type="ECO:0000256" key="2">
    <source>
        <dbReference type="ARBA" id="ARBA00005658"/>
    </source>
</evidence>
<proteinExistence type="inferred from homology"/>
<feature type="transmembrane region" description="Helical" evidence="8">
    <location>
        <begin position="204"/>
        <end position="227"/>
    </location>
</feature>
<evidence type="ECO:0000256" key="3">
    <source>
        <dbReference type="ARBA" id="ARBA00022448"/>
    </source>
</evidence>
<feature type="transmembrane region" description="Helical" evidence="8">
    <location>
        <begin position="418"/>
        <end position="441"/>
    </location>
</feature>
<comment type="subcellular location">
    <subcellularLocation>
        <location evidence="1">Cell membrane</location>
        <topology evidence="1">Multi-pass membrane protein</topology>
    </subcellularLocation>
</comment>
<feature type="transmembrane region" description="Helical" evidence="8">
    <location>
        <begin position="233"/>
        <end position="257"/>
    </location>
</feature>
<evidence type="ECO:0000256" key="1">
    <source>
        <dbReference type="ARBA" id="ARBA00004651"/>
    </source>
</evidence>
<evidence type="ECO:0000256" key="7">
    <source>
        <dbReference type="ARBA" id="ARBA00023136"/>
    </source>
</evidence>
<dbReference type="EMBL" id="JAGSNF010000015">
    <property type="protein sequence ID" value="MBR7743847.1"/>
    <property type="molecule type" value="Genomic_DNA"/>
</dbReference>
<reference evidence="9" key="1">
    <citation type="submission" date="2021-04" db="EMBL/GenBank/DDBJ databases">
        <title>Phycicoccus avicenniae sp. nov., a novel endophytic actinomycetes isolated from branch of Avicennia mariana.</title>
        <authorList>
            <person name="Tuo L."/>
        </authorList>
    </citation>
    <scope>NUCLEOTIDE SEQUENCE</scope>
    <source>
        <strain evidence="9">BSK3Z-2</strain>
    </source>
</reference>
<feature type="transmembrane region" description="Helical" evidence="8">
    <location>
        <begin position="462"/>
        <end position="483"/>
    </location>
</feature>
<feature type="transmembrane region" description="Helical" evidence="8">
    <location>
        <begin position="326"/>
        <end position="348"/>
    </location>
</feature>